<accession>A0A1N6G5W0</accession>
<dbReference type="PRINTS" id="PR00040">
    <property type="entry name" value="HTHMERR"/>
</dbReference>
<protein>
    <recommendedName>
        <fullName evidence="1">HTH-type transcriptional regulator MerD</fullName>
    </recommendedName>
    <alternativeName>
        <fullName evidence="6">Mercuric resistance protein MerD</fullName>
    </alternativeName>
</protein>
<evidence type="ECO:0000256" key="4">
    <source>
        <dbReference type="ARBA" id="ARBA00023125"/>
    </source>
</evidence>
<dbReference type="AlphaFoldDB" id="A0A1N6G5W0"/>
<proteinExistence type="predicted"/>
<dbReference type="PROSITE" id="PS50937">
    <property type="entry name" value="HTH_MERR_2"/>
    <property type="match status" value="1"/>
</dbReference>
<evidence type="ECO:0000256" key="6">
    <source>
        <dbReference type="ARBA" id="ARBA00032882"/>
    </source>
</evidence>
<dbReference type="SUPFAM" id="SSF46955">
    <property type="entry name" value="Putative DNA-binding domain"/>
    <property type="match status" value="1"/>
</dbReference>
<dbReference type="NCBIfam" id="NF033783">
    <property type="entry name" value="coreg_MerD"/>
    <property type="match status" value="1"/>
</dbReference>
<dbReference type="InterPro" id="IPR011797">
    <property type="entry name" value="MerD"/>
</dbReference>
<dbReference type="Pfam" id="PF13411">
    <property type="entry name" value="MerR_1"/>
    <property type="match status" value="1"/>
</dbReference>
<evidence type="ECO:0000256" key="3">
    <source>
        <dbReference type="ARBA" id="ARBA00023015"/>
    </source>
</evidence>
<dbReference type="GeneID" id="97278493"/>
<evidence type="ECO:0000259" key="7">
    <source>
        <dbReference type="PROSITE" id="PS50937"/>
    </source>
</evidence>
<dbReference type="InterPro" id="IPR047057">
    <property type="entry name" value="MerR_fam"/>
</dbReference>
<dbReference type="PANTHER" id="PTHR30204">
    <property type="entry name" value="REDOX-CYCLING DRUG-SENSING TRANSCRIPTIONAL ACTIVATOR SOXR"/>
    <property type="match status" value="1"/>
</dbReference>
<sequence>MNAYTVSRLADDAGVSVHVVRDYIVRGLLRPVARTAGGYGLFDAEVLQRLCFVRAALEAGVGLDLLTRLCHALDASDGDEAAARLADLCQLVEHRRRALAHLEAQLTALTHETSEI</sequence>
<dbReference type="GO" id="GO:0046689">
    <property type="term" value="P:response to mercury ion"/>
    <property type="evidence" value="ECO:0007669"/>
    <property type="project" value="UniProtKB-KW"/>
</dbReference>
<dbReference type="PANTHER" id="PTHR30204:SF93">
    <property type="entry name" value="HTH MERR-TYPE DOMAIN-CONTAINING PROTEIN"/>
    <property type="match status" value="1"/>
</dbReference>
<dbReference type="RefSeq" id="WP_054641810.1">
    <property type="nucleotide sequence ID" value="NZ_BJOI01000112.1"/>
</dbReference>
<dbReference type="SMART" id="SM00422">
    <property type="entry name" value="HTH_MERR"/>
    <property type="match status" value="1"/>
</dbReference>
<dbReference type="GO" id="GO:0003677">
    <property type="term" value="F:DNA binding"/>
    <property type="evidence" value="ECO:0007669"/>
    <property type="project" value="UniProtKB-KW"/>
</dbReference>
<dbReference type="InterPro" id="IPR009061">
    <property type="entry name" value="DNA-bd_dom_put_sf"/>
</dbReference>
<organism evidence="8 9">
    <name type="scientific">Vreelandella aquamarina</name>
    <dbReference type="NCBI Taxonomy" id="77097"/>
    <lineage>
        <taxon>Bacteria</taxon>
        <taxon>Pseudomonadati</taxon>
        <taxon>Pseudomonadota</taxon>
        <taxon>Gammaproteobacteria</taxon>
        <taxon>Oceanospirillales</taxon>
        <taxon>Halomonadaceae</taxon>
        <taxon>Vreelandella</taxon>
    </lineage>
</organism>
<dbReference type="NCBIfam" id="TIGR02054">
    <property type="entry name" value="MerD"/>
    <property type="match status" value="1"/>
</dbReference>
<evidence type="ECO:0000256" key="2">
    <source>
        <dbReference type="ARBA" id="ARBA00022466"/>
    </source>
</evidence>
<reference evidence="8 9" key="1">
    <citation type="submission" date="2016-11" db="EMBL/GenBank/DDBJ databases">
        <authorList>
            <person name="Jaros S."/>
            <person name="Januszkiewicz K."/>
            <person name="Wedrychowicz H."/>
        </authorList>
    </citation>
    <scope>NUCLEOTIDE SEQUENCE [LARGE SCALE GENOMIC DNA]</scope>
    <source>
        <strain evidence="8 9">ACAM 239</strain>
    </source>
</reference>
<dbReference type="Gene3D" id="1.10.1660.10">
    <property type="match status" value="1"/>
</dbReference>
<name>A0A1N6G5W0_9GAMM</name>
<keyword evidence="2" id="KW-0475">Mercuric resistance</keyword>
<keyword evidence="4" id="KW-0238">DNA-binding</keyword>
<evidence type="ECO:0000313" key="9">
    <source>
        <dbReference type="Proteomes" id="UP000185024"/>
    </source>
</evidence>
<dbReference type="InterPro" id="IPR000551">
    <property type="entry name" value="MerR-type_HTH_dom"/>
</dbReference>
<gene>
    <name evidence="8" type="ORF">SAMN05878438_1790</name>
</gene>
<dbReference type="GO" id="GO:0045892">
    <property type="term" value="P:negative regulation of DNA-templated transcription"/>
    <property type="evidence" value="ECO:0007669"/>
    <property type="project" value="InterPro"/>
</dbReference>
<dbReference type="GO" id="GO:0003700">
    <property type="term" value="F:DNA-binding transcription factor activity"/>
    <property type="evidence" value="ECO:0007669"/>
    <property type="project" value="InterPro"/>
</dbReference>
<keyword evidence="5" id="KW-0804">Transcription</keyword>
<dbReference type="EMBL" id="FSQX01000001">
    <property type="protein sequence ID" value="SIN65559.1"/>
    <property type="molecule type" value="Genomic_DNA"/>
</dbReference>
<evidence type="ECO:0000256" key="1">
    <source>
        <dbReference type="ARBA" id="ARBA00019396"/>
    </source>
</evidence>
<feature type="domain" description="HTH merR-type" evidence="7">
    <location>
        <begin position="3"/>
        <end position="72"/>
    </location>
</feature>
<evidence type="ECO:0000313" key="8">
    <source>
        <dbReference type="EMBL" id="SIN65559.1"/>
    </source>
</evidence>
<evidence type="ECO:0000256" key="5">
    <source>
        <dbReference type="ARBA" id="ARBA00023163"/>
    </source>
</evidence>
<keyword evidence="3" id="KW-0805">Transcription regulation</keyword>
<dbReference type="Proteomes" id="UP000185024">
    <property type="component" value="Unassembled WGS sequence"/>
</dbReference>